<reference evidence="2 3" key="1">
    <citation type="submission" date="2019-07" db="EMBL/GenBank/DDBJ databases">
        <title>Whole genome shotgun sequence of Empedobacter brevis NBRC 14943.</title>
        <authorList>
            <person name="Hosoyama A."/>
            <person name="Uohara A."/>
            <person name="Ohji S."/>
            <person name="Ichikawa N."/>
        </authorList>
    </citation>
    <scope>NUCLEOTIDE SEQUENCE [LARGE SCALE GENOMIC DNA]</scope>
    <source>
        <strain evidence="2 3">NBRC 14943</strain>
    </source>
</reference>
<accession>A0A511NHB2</accession>
<dbReference type="EMBL" id="BJXC01000010">
    <property type="protein sequence ID" value="GEM51888.1"/>
    <property type="molecule type" value="Genomic_DNA"/>
</dbReference>
<keyword evidence="1" id="KW-0732">Signal</keyword>
<dbReference type="AlphaFoldDB" id="A0A511NHB2"/>
<dbReference type="PROSITE" id="PS51257">
    <property type="entry name" value="PROKAR_LIPOPROTEIN"/>
    <property type="match status" value="1"/>
</dbReference>
<protein>
    <submittedName>
        <fullName evidence="2">DUF4876 domain-containing protein</fullName>
    </submittedName>
</protein>
<proteinExistence type="predicted"/>
<dbReference type="InterPro" id="IPR032627">
    <property type="entry name" value="DUF4876"/>
</dbReference>
<evidence type="ECO:0000313" key="3">
    <source>
        <dbReference type="Proteomes" id="UP000321245"/>
    </source>
</evidence>
<dbReference type="STRING" id="1218108.GCA_000382425_03018"/>
<gene>
    <name evidence="2" type="ORF">EB1_16780</name>
</gene>
<evidence type="ECO:0000256" key="1">
    <source>
        <dbReference type="SAM" id="SignalP"/>
    </source>
</evidence>
<dbReference type="Proteomes" id="UP000321245">
    <property type="component" value="Unassembled WGS sequence"/>
</dbReference>
<feature type="signal peptide" evidence="1">
    <location>
        <begin position="1"/>
        <end position="20"/>
    </location>
</feature>
<evidence type="ECO:0000313" key="2">
    <source>
        <dbReference type="EMBL" id="GEM51888.1"/>
    </source>
</evidence>
<dbReference type="OrthoDB" id="1409865at2"/>
<dbReference type="RefSeq" id="WP_019976489.1">
    <property type="nucleotide sequence ID" value="NZ_BJXC01000010.1"/>
</dbReference>
<organism evidence="2 3">
    <name type="scientific">Empedobacter brevis NBRC 14943 = ATCC 43319</name>
    <dbReference type="NCBI Taxonomy" id="1218108"/>
    <lineage>
        <taxon>Bacteria</taxon>
        <taxon>Pseudomonadati</taxon>
        <taxon>Bacteroidota</taxon>
        <taxon>Flavobacteriia</taxon>
        <taxon>Flavobacteriales</taxon>
        <taxon>Weeksellaceae</taxon>
        <taxon>Empedobacter</taxon>
    </lineage>
</organism>
<sequence length="408" mass="44911">MKKRFLILSILALSSTYTFVSCSNDDNFGTEVVQNSTLTISFKGDNIKTFKKLEIEVLELNTGAKTTKTVEDANAYTLELPQGSYKLTVNGTVVTTANEEVKIGGSAAVDVKSAAENVTISLFIKQFNEDFIIEEAFYTGVKTPEGKPYNSGRYFKITNNTDKVLYADKLILAQSEFVSQVNNNVTPYHPNTAFAVKGVMVLPGNGTDYPVQPGDFFVIADNAINHNAITSTAFDLSAANFEFPSENPALGQVDNPAVPNVSVIYSQMNFNMFFLHSSGVESYALARFPEGETSTTFLEKYKYDYQYVNSAGNITKKSTYEIPNTWIVDGMNNSVPDRFAQLLLGASIDAGWTGVGEFWNDASRLGKSVRRHILGKMENGKNVYKDTNNSTVDFIKNAEPSLKNGIVH</sequence>
<name>A0A511NHB2_9FLAO</name>
<feature type="chain" id="PRO_5022069646" evidence="1">
    <location>
        <begin position="21"/>
        <end position="408"/>
    </location>
</feature>
<dbReference type="GeneID" id="84651080"/>
<comment type="caution">
    <text evidence="2">The sequence shown here is derived from an EMBL/GenBank/DDBJ whole genome shotgun (WGS) entry which is preliminary data.</text>
</comment>
<dbReference type="Pfam" id="PF16215">
    <property type="entry name" value="DUF4876"/>
    <property type="match status" value="1"/>
</dbReference>
<keyword evidence="3" id="KW-1185">Reference proteome</keyword>